<dbReference type="VEuPathDB" id="FungiDB:An01g09700"/>
<organism evidence="1">
    <name type="scientific">Aspergillus niger</name>
    <dbReference type="NCBI Taxonomy" id="5061"/>
    <lineage>
        <taxon>Eukaryota</taxon>
        <taxon>Fungi</taxon>
        <taxon>Dikarya</taxon>
        <taxon>Ascomycota</taxon>
        <taxon>Pezizomycotina</taxon>
        <taxon>Eurotiomycetes</taxon>
        <taxon>Eurotiomycetidae</taxon>
        <taxon>Eurotiales</taxon>
        <taxon>Aspergillaceae</taxon>
        <taxon>Aspergillus</taxon>
        <taxon>Aspergillus subgen. Circumdati</taxon>
    </lineage>
</organism>
<accession>A0AAJ8DXH0</accession>
<evidence type="ECO:0000313" key="1">
    <source>
        <dbReference type="RefSeq" id="XP_059599718.1"/>
    </source>
</evidence>
<proteinExistence type="predicted"/>
<reference evidence="1" key="2">
    <citation type="submission" date="2025-08" db="UniProtKB">
        <authorList>
            <consortium name="RefSeq"/>
        </authorList>
    </citation>
    <scope>IDENTIFICATION</scope>
</reference>
<name>A0AAJ8DXH0_ASPNG</name>
<reference evidence="1" key="1">
    <citation type="submission" date="2025-02" db="EMBL/GenBank/DDBJ databases">
        <authorList>
            <consortium name="NCBI Genome Project"/>
        </authorList>
    </citation>
    <scope>NUCLEOTIDE SEQUENCE</scope>
</reference>
<dbReference type="GeneID" id="84590055"/>
<dbReference type="AlphaFoldDB" id="A0AAJ8DXH0"/>
<protein>
    <submittedName>
        <fullName evidence="1">Uncharacterized protein</fullName>
    </submittedName>
</protein>
<dbReference type="KEGG" id="ang:An01g09700"/>
<sequence>MAGMVGYWLARVGSRAQGCREGASLLKACGGQFGLAGDFLNAVEILFCSLIETRGNVSQRVNGIILHDEGFITSKLQRTERTQLLRSPGWESYGGSMNRKTGCGKLWIASKLYLWSWRCPQHLSTCIMLFNQTPMISTRCPVQLDVLSVHSSLETAEDFPVAVPRALYKWHYLVERFALLRLTIDTVTSPRANASSPWVGRIHVNEAFAMGDYNGPVETTIPWQPFCQSYCHVNDSRCHA</sequence>
<gene>
    <name evidence="1" type="ORF">An01g09700</name>
</gene>
<dbReference type="RefSeq" id="XP_059599718.1">
    <property type="nucleotide sequence ID" value="XM_059750674.1"/>
</dbReference>